<evidence type="ECO:0000259" key="7">
    <source>
        <dbReference type="Pfam" id="PF02852"/>
    </source>
</evidence>
<protein>
    <submittedName>
        <fullName evidence="9">FAD-dependent oxidoreductase</fullName>
    </submittedName>
</protein>
<dbReference type="RefSeq" id="WP_259530338.1">
    <property type="nucleotide sequence ID" value="NZ_JANLCK010000010.1"/>
</dbReference>
<evidence type="ECO:0000256" key="5">
    <source>
        <dbReference type="ARBA" id="ARBA00023002"/>
    </source>
</evidence>
<evidence type="ECO:0000256" key="2">
    <source>
        <dbReference type="ARBA" id="ARBA00009130"/>
    </source>
</evidence>
<dbReference type="InterPro" id="IPR023753">
    <property type="entry name" value="FAD/NAD-binding_dom"/>
</dbReference>
<feature type="domain" description="Pyridine nucleotide-disulphide oxidoreductase dimerisation" evidence="7">
    <location>
        <begin position="337"/>
        <end position="440"/>
    </location>
</feature>
<evidence type="ECO:0000256" key="4">
    <source>
        <dbReference type="ARBA" id="ARBA00022827"/>
    </source>
</evidence>
<dbReference type="AlphaFoldDB" id="A0AA41XFP8"/>
<keyword evidence="10" id="KW-1185">Reference proteome</keyword>
<evidence type="ECO:0000256" key="6">
    <source>
        <dbReference type="ARBA" id="ARBA00023284"/>
    </source>
</evidence>
<dbReference type="Gene3D" id="3.50.50.60">
    <property type="entry name" value="FAD/NAD(P)-binding domain"/>
    <property type="match status" value="2"/>
</dbReference>
<keyword evidence="4" id="KW-0274">FAD</keyword>
<dbReference type="InterPro" id="IPR004099">
    <property type="entry name" value="Pyr_nucl-diS_OxRdtase_dimer"/>
</dbReference>
<dbReference type="PRINTS" id="PR00411">
    <property type="entry name" value="PNDRDTASEI"/>
</dbReference>
<dbReference type="InterPro" id="IPR050260">
    <property type="entry name" value="FAD-bd_OxRdtase"/>
</dbReference>
<keyword evidence="3" id="KW-0285">Flavoprotein</keyword>
<dbReference type="EMBL" id="JANLCK010000010">
    <property type="protein sequence ID" value="MCS5727347.1"/>
    <property type="molecule type" value="Genomic_DNA"/>
</dbReference>
<organism evidence="9 10">
    <name type="scientific">Herbiconiux oxytropis</name>
    <dbReference type="NCBI Taxonomy" id="2970915"/>
    <lineage>
        <taxon>Bacteria</taxon>
        <taxon>Bacillati</taxon>
        <taxon>Actinomycetota</taxon>
        <taxon>Actinomycetes</taxon>
        <taxon>Micrococcales</taxon>
        <taxon>Microbacteriaceae</taxon>
        <taxon>Herbiconiux</taxon>
    </lineage>
</organism>
<evidence type="ECO:0000313" key="9">
    <source>
        <dbReference type="EMBL" id="MCS5727347.1"/>
    </source>
</evidence>
<keyword evidence="6" id="KW-0676">Redox-active center</keyword>
<comment type="caution">
    <text evidence="9">The sequence shown here is derived from an EMBL/GenBank/DDBJ whole genome shotgun (WGS) entry which is preliminary data.</text>
</comment>
<keyword evidence="5" id="KW-0560">Oxidoreductase</keyword>
<dbReference type="GO" id="GO:0016491">
    <property type="term" value="F:oxidoreductase activity"/>
    <property type="evidence" value="ECO:0007669"/>
    <property type="project" value="UniProtKB-KW"/>
</dbReference>
<dbReference type="PRINTS" id="PR00368">
    <property type="entry name" value="FADPNR"/>
</dbReference>
<dbReference type="SUPFAM" id="SSF51905">
    <property type="entry name" value="FAD/NAD(P)-binding domain"/>
    <property type="match status" value="2"/>
</dbReference>
<dbReference type="PANTHER" id="PTHR43429">
    <property type="entry name" value="PYRIDINE NUCLEOTIDE-DISULFIDE OXIDOREDUCTASE DOMAIN-CONTAINING"/>
    <property type="match status" value="1"/>
</dbReference>
<evidence type="ECO:0000259" key="8">
    <source>
        <dbReference type="Pfam" id="PF07992"/>
    </source>
</evidence>
<proteinExistence type="inferred from homology"/>
<dbReference type="Pfam" id="PF02852">
    <property type="entry name" value="Pyr_redox_dim"/>
    <property type="match status" value="1"/>
</dbReference>
<dbReference type="Pfam" id="PF07992">
    <property type="entry name" value="Pyr_redox_2"/>
    <property type="match status" value="1"/>
</dbReference>
<evidence type="ECO:0000313" key="10">
    <source>
        <dbReference type="Proteomes" id="UP001165587"/>
    </source>
</evidence>
<dbReference type="Proteomes" id="UP001165587">
    <property type="component" value="Unassembled WGS sequence"/>
</dbReference>
<gene>
    <name evidence="9" type="ORF">N1028_15740</name>
</gene>
<evidence type="ECO:0000256" key="3">
    <source>
        <dbReference type="ARBA" id="ARBA00022630"/>
    </source>
</evidence>
<dbReference type="PANTHER" id="PTHR43429:SF1">
    <property type="entry name" value="NAD(P)H SULFUR OXIDOREDUCTASE (COA-DEPENDENT)"/>
    <property type="match status" value="1"/>
</dbReference>
<name>A0AA41XFP8_9MICO</name>
<sequence length="462" mass="47977">MHLVVIGGNDAGISTALRARELDPSVDVTVVVADSYPNFSICGIPYYFSREVDPWQSLAHRTHADLEATGMRLRLDTLATGIDVASRQLAVRDAGGVESTIAYDELMVGTGAAPSTAGIVGVGPGGLGPDDGVHVLHSMGDTFALERYLDEHQPETAIIVGAGYVGLEMAEALTVRGLHVTQLQRGPEVLSTLDPELGTLVHDELTRNGVDVVTGARVEGVARAAGGRLTVTGRENGEGYARTADVVLLVIGVRPNTSLLTDAGASVAAGGAAVVDERMRTGLPHVWAAGDGVVTHHRLLGVTYLPLGTTSHKQGRVAGENAIGGSARFAGSLGTQVVKVFDLVAARTGLRDHEAVAAGHTPLSGTAIADDHKAYYPGAKPLSIRITGDTDSGLLLGAQLVGARGAEIAKRVDTYATALHHGMTVEAMSDLDLSYTPPLGSPWDAVQVATQAWSRQSGHTTV</sequence>
<evidence type="ECO:0000256" key="1">
    <source>
        <dbReference type="ARBA" id="ARBA00001974"/>
    </source>
</evidence>
<dbReference type="SUPFAM" id="SSF55424">
    <property type="entry name" value="FAD/NAD-linked reductases, dimerisation (C-terminal) domain"/>
    <property type="match status" value="1"/>
</dbReference>
<dbReference type="InterPro" id="IPR036188">
    <property type="entry name" value="FAD/NAD-bd_sf"/>
</dbReference>
<comment type="cofactor">
    <cofactor evidence="1">
        <name>FAD</name>
        <dbReference type="ChEBI" id="CHEBI:57692"/>
    </cofactor>
</comment>
<comment type="similarity">
    <text evidence="2">Belongs to the class-III pyridine nucleotide-disulfide oxidoreductase family.</text>
</comment>
<dbReference type="InterPro" id="IPR016156">
    <property type="entry name" value="FAD/NAD-linked_Rdtase_dimer_sf"/>
</dbReference>
<accession>A0AA41XFP8</accession>
<reference evidence="9" key="1">
    <citation type="submission" date="2022-08" db="EMBL/GenBank/DDBJ databases">
        <authorList>
            <person name="Deng Y."/>
            <person name="Han X.-F."/>
            <person name="Zhang Y.-Q."/>
        </authorList>
    </citation>
    <scope>NUCLEOTIDE SEQUENCE</scope>
    <source>
        <strain evidence="9">CPCC 203407</strain>
    </source>
</reference>
<feature type="domain" description="FAD/NAD(P)-binding" evidence="8">
    <location>
        <begin position="2"/>
        <end position="293"/>
    </location>
</feature>